<proteinExistence type="predicted"/>
<organism evidence="1">
    <name type="scientific">Brassica napus</name>
    <name type="common">Rape</name>
    <dbReference type="NCBI Taxonomy" id="3708"/>
    <lineage>
        <taxon>Eukaryota</taxon>
        <taxon>Viridiplantae</taxon>
        <taxon>Streptophyta</taxon>
        <taxon>Embryophyta</taxon>
        <taxon>Tracheophyta</taxon>
        <taxon>Spermatophyta</taxon>
        <taxon>Magnoliopsida</taxon>
        <taxon>eudicotyledons</taxon>
        <taxon>Gunneridae</taxon>
        <taxon>Pentapetalae</taxon>
        <taxon>rosids</taxon>
        <taxon>malvids</taxon>
        <taxon>Brassicales</taxon>
        <taxon>Brassicaceae</taxon>
        <taxon>Brassiceae</taxon>
        <taxon>Brassica</taxon>
    </lineage>
</organism>
<name>A0A816ZEE1_BRANA</name>
<reference evidence="1" key="1">
    <citation type="submission" date="2021-01" db="EMBL/GenBank/DDBJ databases">
        <authorList>
            <consortium name="Genoscope - CEA"/>
            <person name="William W."/>
        </authorList>
    </citation>
    <scope>NUCLEOTIDE SEQUENCE</scope>
</reference>
<gene>
    <name evidence="1" type="ORF">DARMORV10_A07P44290.1</name>
</gene>
<dbReference type="Proteomes" id="UP001295469">
    <property type="component" value="Chromosome A07"/>
</dbReference>
<dbReference type="EMBL" id="HG994361">
    <property type="protein sequence ID" value="CAF2207276.1"/>
    <property type="molecule type" value="Genomic_DNA"/>
</dbReference>
<accession>A0A816ZEE1</accession>
<dbReference type="AlphaFoldDB" id="A0A816ZEE1"/>
<evidence type="ECO:0000313" key="1">
    <source>
        <dbReference type="EMBL" id="CAF2207276.1"/>
    </source>
</evidence>
<feature type="non-terminal residue" evidence="1">
    <location>
        <position position="70"/>
    </location>
</feature>
<sequence length="70" mass="7870">HQLSRLVLDGEDLRLLLLANGTCLGKTSPPPWIYHPVQRRSLRRSGLTAEETVCSPVNGDVNFRWLSLLC</sequence>
<protein>
    <submittedName>
        <fullName evidence="1">(rape) hypothetical protein</fullName>
    </submittedName>
</protein>